<evidence type="ECO:0000256" key="2">
    <source>
        <dbReference type="ARBA" id="ARBA00005791"/>
    </source>
</evidence>
<dbReference type="CDD" id="cd03023">
    <property type="entry name" value="DsbA_Com1_like"/>
    <property type="match status" value="1"/>
</dbReference>
<dbReference type="InterPro" id="IPR013766">
    <property type="entry name" value="Thioredoxin_domain"/>
</dbReference>
<organism evidence="8 9">
    <name type="scientific">Brucella anthropi (strain ATCC 49188 / DSM 6882 / CCUG 24695 / JCM 21032 / LMG 3331 / NBRC 15819 / NCTC 12168 / Alc 37)</name>
    <name type="common">Ochrobactrum anthropi</name>
    <dbReference type="NCBI Taxonomy" id="439375"/>
    <lineage>
        <taxon>Bacteria</taxon>
        <taxon>Pseudomonadati</taxon>
        <taxon>Pseudomonadota</taxon>
        <taxon>Alphaproteobacteria</taxon>
        <taxon>Hyphomicrobiales</taxon>
        <taxon>Brucellaceae</taxon>
        <taxon>Brucella/Ochrobactrum group</taxon>
        <taxon>Brucella</taxon>
    </lineage>
</organism>
<dbReference type="GO" id="GO:0016491">
    <property type="term" value="F:oxidoreductase activity"/>
    <property type="evidence" value="ECO:0007669"/>
    <property type="project" value="UniProtKB-KW"/>
</dbReference>
<dbReference type="Proteomes" id="UP000002301">
    <property type="component" value="Chromosome 2"/>
</dbReference>
<feature type="domain" description="Thioredoxin" evidence="7">
    <location>
        <begin position="33"/>
        <end position="224"/>
    </location>
</feature>
<dbReference type="SUPFAM" id="SSF52833">
    <property type="entry name" value="Thioredoxin-like"/>
    <property type="match status" value="1"/>
</dbReference>
<evidence type="ECO:0000256" key="4">
    <source>
        <dbReference type="ARBA" id="ARBA00023002"/>
    </source>
</evidence>
<keyword evidence="4" id="KW-0560">Oxidoreductase</keyword>
<dbReference type="PANTHER" id="PTHR13887:SF14">
    <property type="entry name" value="DISULFIDE BOND FORMATION PROTEIN D"/>
    <property type="match status" value="1"/>
</dbReference>
<keyword evidence="3" id="KW-0732">Signal</keyword>
<dbReference type="AlphaFoldDB" id="A6X402"/>
<evidence type="ECO:0000256" key="1">
    <source>
        <dbReference type="ARBA" id="ARBA00003565"/>
    </source>
</evidence>
<evidence type="ECO:0000256" key="5">
    <source>
        <dbReference type="ARBA" id="ARBA00023157"/>
    </source>
</evidence>
<dbReference type="PROSITE" id="PS51352">
    <property type="entry name" value="THIOREDOXIN_2"/>
    <property type="match status" value="1"/>
</dbReference>
<evidence type="ECO:0000313" key="8">
    <source>
        <dbReference type="EMBL" id="ABS15956.1"/>
    </source>
</evidence>
<evidence type="ECO:0000256" key="3">
    <source>
        <dbReference type="ARBA" id="ARBA00022729"/>
    </source>
</evidence>
<dbReference type="EMBL" id="CP000759">
    <property type="protein sequence ID" value="ABS15956.1"/>
    <property type="molecule type" value="Genomic_DNA"/>
</dbReference>
<evidence type="ECO:0000259" key="7">
    <source>
        <dbReference type="PROSITE" id="PS51352"/>
    </source>
</evidence>
<reference evidence="8 9" key="1">
    <citation type="journal article" date="2011" name="J. Bacteriol.">
        <title>Genome of Ochrobactrum anthropi ATCC 49188 T, a versatile opportunistic pathogen and symbiont of several eukaryotic hosts.</title>
        <authorList>
            <person name="Chain P.S."/>
            <person name="Lang D.M."/>
            <person name="Comerci D.J."/>
            <person name="Malfatti S.A."/>
            <person name="Vergez L.M."/>
            <person name="Shin M."/>
            <person name="Ugalde R.A."/>
            <person name="Garcia E."/>
            <person name="Tolmasky M.E."/>
        </authorList>
    </citation>
    <scope>NUCLEOTIDE SEQUENCE [LARGE SCALE GENOMIC DNA]</scope>
    <source>
        <strain evidence="9">ATCC 49188 / DSM 6882 / CCUG 24695 / JCM 21032 / LMG 3331 / NBRC 15819 / NCTC 12168 / Alc 37</strain>
    </source>
</reference>
<gene>
    <name evidence="8" type="ordered locus">Oant_3248</name>
</gene>
<keyword evidence="5" id="KW-1015">Disulfide bond</keyword>
<evidence type="ECO:0000256" key="6">
    <source>
        <dbReference type="ARBA" id="ARBA00023284"/>
    </source>
</evidence>
<dbReference type="Gene3D" id="3.40.30.10">
    <property type="entry name" value="Glutaredoxin"/>
    <property type="match status" value="1"/>
</dbReference>
<dbReference type="eggNOG" id="COG1651">
    <property type="taxonomic scope" value="Bacteria"/>
</dbReference>
<dbReference type="HOGENOM" id="CLU_000288_47_4_5"/>
<accession>A6X402</accession>
<protein>
    <submittedName>
        <fullName evidence="8">DSBA oxidoreductase</fullName>
    </submittedName>
</protein>
<dbReference type="PANTHER" id="PTHR13887">
    <property type="entry name" value="GLUTATHIONE S-TRANSFERASE KAPPA"/>
    <property type="match status" value="1"/>
</dbReference>
<sequence>MHDRRLCTRRPHPFAMGRPPFRGALSRRTLLSGLAALAAAGFAMPVRADDMSAEMILNDPEAPVGGNPNGDLTIVSFFDYNCPFCKRTVEPLNTVLESDGNVRHVYKDWPILAQSSVYGAKLALAAGYQNRYEEAYLALMGIEGSRVPEEQMRQALEGAGFDTAGLETQANRRDAEITALLQRNNAQAEGLGLRGTPVFLIGRFLVASALDEDGFRQVVADAREAS</sequence>
<keyword evidence="9" id="KW-1185">Reference proteome</keyword>
<evidence type="ECO:0000313" key="9">
    <source>
        <dbReference type="Proteomes" id="UP000002301"/>
    </source>
</evidence>
<comment type="similarity">
    <text evidence="2">Belongs to the thioredoxin family. DsbA subfamily.</text>
</comment>
<name>A6X402_BRUA4</name>
<dbReference type="InterPro" id="IPR006311">
    <property type="entry name" value="TAT_signal"/>
</dbReference>
<dbReference type="InterPro" id="IPR012336">
    <property type="entry name" value="Thioredoxin-like_fold"/>
</dbReference>
<dbReference type="InterPro" id="IPR036249">
    <property type="entry name" value="Thioredoxin-like_sf"/>
</dbReference>
<proteinExistence type="inferred from homology"/>
<dbReference type="Pfam" id="PF13462">
    <property type="entry name" value="Thioredoxin_4"/>
    <property type="match status" value="1"/>
</dbReference>
<dbReference type="PROSITE" id="PS51318">
    <property type="entry name" value="TAT"/>
    <property type="match status" value="1"/>
</dbReference>
<comment type="function">
    <text evidence="1">May be required for disulfide bond formation in some proteins.</text>
</comment>
<dbReference type="KEGG" id="oan:Oant_3248"/>
<dbReference type="STRING" id="439375.Oant_3248"/>
<keyword evidence="6" id="KW-0676">Redox-active center</keyword>